<dbReference type="Gene3D" id="1.10.1510.10">
    <property type="entry name" value="Uncharacterised protein YqeY/AIM41 PF09424, N-terminal domain"/>
    <property type="match status" value="1"/>
</dbReference>
<sequence>MQLRERFTAEMKEAMKAGDKGRLATVRMIQAALKDKDIEARGLGKEPASEEEILSLLQKMIKQRTESAAVYVQGGRPELAENERAEIAIIESFLPKQMDETEMKAAVEAAILETGAAGQKDMGRVIAALKGTFAGRMDFGKASGLVKAALAAKG</sequence>
<dbReference type="InterPro" id="IPR019004">
    <property type="entry name" value="YqeY/Aim41"/>
</dbReference>
<dbReference type="Gene3D" id="1.10.10.410">
    <property type="match status" value="1"/>
</dbReference>
<dbReference type="InterPro" id="IPR023168">
    <property type="entry name" value="GatB_Yqey_C_2"/>
</dbReference>
<gene>
    <name evidence="1" type="ORF">ACFQE0_25170</name>
</gene>
<organism evidence="1 2">
    <name type="scientific">Methylobacterium komagatae</name>
    <dbReference type="NCBI Taxonomy" id="374425"/>
    <lineage>
        <taxon>Bacteria</taxon>
        <taxon>Pseudomonadati</taxon>
        <taxon>Pseudomonadota</taxon>
        <taxon>Alphaproteobacteria</taxon>
        <taxon>Hyphomicrobiales</taxon>
        <taxon>Methylobacteriaceae</taxon>
        <taxon>Methylobacterium</taxon>
    </lineage>
</organism>
<evidence type="ECO:0000313" key="2">
    <source>
        <dbReference type="Proteomes" id="UP001596292"/>
    </source>
</evidence>
<dbReference type="EMBL" id="JBHSWN010000001">
    <property type="protein sequence ID" value="MFC6792559.1"/>
    <property type="molecule type" value="Genomic_DNA"/>
</dbReference>
<dbReference type="SUPFAM" id="SSF89095">
    <property type="entry name" value="GatB/YqeY motif"/>
    <property type="match status" value="1"/>
</dbReference>
<dbReference type="InterPro" id="IPR042184">
    <property type="entry name" value="YqeY/Aim41_N"/>
</dbReference>
<protein>
    <submittedName>
        <fullName evidence="1">GatB/YqeY domain-containing protein</fullName>
    </submittedName>
</protein>
<dbReference type="RefSeq" id="WP_378974579.1">
    <property type="nucleotide sequence ID" value="NZ_JBHSWN010000001.1"/>
</dbReference>
<dbReference type="PANTHER" id="PTHR28055">
    <property type="entry name" value="ALTERED INHERITANCE OF MITOCHONDRIA PROTEIN 41, MITOCHONDRIAL"/>
    <property type="match status" value="1"/>
</dbReference>
<comment type="caution">
    <text evidence="1">The sequence shown here is derived from an EMBL/GenBank/DDBJ whole genome shotgun (WGS) entry which is preliminary data.</text>
</comment>
<reference evidence="2" key="1">
    <citation type="journal article" date="2019" name="Int. J. Syst. Evol. Microbiol.">
        <title>The Global Catalogue of Microorganisms (GCM) 10K type strain sequencing project: providing services to taxonomists for standard genome sequencing and annotation.</title>
        <authorList>
            <consortium name="The Broad Institute Genomics Platform"/>
            <consortium name="The Broad Institute Genome Sequencing Center for Infectious Disease"/>
            <person name="Wu L."/>
            <person name="Ma J."/>
        </authorList>
    </citation>
    <scope>NUCLEOTIDE SEQUENCE [LARGE SCALE GENOMIC DNA]</scope>
    <source>
        <strain evidence="2">CCUG 48316</strain>
    </source>
</reference>
<evidence type="ECO:0000313" key="1">
    <source>
        <dbReference type="EMBL" id="MFC6792559.1"/>
    </source>
</evidence>
<accession>A0ABW2BRS2</accession>
<dbReference type="Proteomes" id="UP001596292">
    <property type="component" value="Unassembled WGS sequence"/>
</dbReference>
<name>A0ABW2BRS2_9HYPH</name>
<proteinExistence type="predicted"/>
<dbReference type="Pfam" id="PF09424">
    <property type="entry name" value="YqeY"/>
    <property type="match status" value="1"/>
</dbReference>
<dbReference type="PANTHER" id="PTHR28055:SF1">
    <property type="entry name" value="ALTERED INHERITANCE OF MITOCHONDRIA PROTEIN 41, MITOCHONDRIAL"/>
    <property type="match status" value="1"/>
</dbReference>
<keyword evidence="2" id="KW-1185">Reference proteome</keyword>
<dbReference type="InterPro" id="IPR003789">
    <property type="entry name" value="Asn/Gln_tRNA_amidoTrase-B-like"/>
</dbReference>